<accession>A0A5B7GUU8</accession>
<dbReference type="EMBL" id="VSRR010017820">
    <property type="protein sequence ID" value="MPC60718.1"/>
    <property type="molecule type" value="Genomic_DNA"/>
</dbReference>
<evidence type="ECO:0000313" key="3">
    <source>
        <dbReference type="Proteomes" id="UP000324222"/>
    </source>
</evidence>
<feature type="chain" id="PRO_5022853622" evidence="1">
    <location>
        <begin position="24"/>
        <end position="94"/>
    </location>
</feature>
<dbReference type="Proteomes" id="UP000324222">
    <property type="component" value="Unassembled WGS sequence"/>
</dbReference>
<reference evidence="2 3" key="1">
    <citation type="submission" date="2019-05" db="EMBL/GenBank/DDBJ databases">
        <title>Another draft genome of Portunus trituberculatus and its Hox gene families provides insights of decapod evolution.</title>
        <authorList>
            <person name="Jeong J.-H."/>
            <person name="Song I."/>
            <person name="Kim S."/>
            <person name="Choi T."/>
            <person name="Kim D."/>
            <person name="Ryu S."/>
            <person name="Kim W."/>
        </authorList>
    </citation>
    <scope>NUCLEOTIDE SEQUENCE [LARGE SCALE GENOMIC DNA]</scope>
    <source>
        <tissue evidence="2">Muscle</tissue>
    </source>
</reference>
<evidence type="ECO:0000313" key="2">
    <source>
        <dbReference type="EMBL" id="MPC60718.1"/>
    </source>
</evidence>
<comment type="caution">
    <text evidence="2">The sequence shown here is derived from an EMBL/GenBank/DDBJ whole genome shotgun (WGS) entry which is preliminary data.</text>
</comment>
<evidence type="ECO:0000256" key="1">
    <source>
        <dbReference type="SAM" id="SignalP"/>
    </source>
</evidence>
<sequence>MTRSRWGAARLATLLLLAMRRIGEPYVPRYMLELYAEQSLSRQTPLPGADLVRSFTAVNTGAITLAYDTRNAAHGAWYETRNTITYKLSAFLLC</sequence>
<dbReference type="AlphaFoldDB" id="A0A5B7GUU8"/>
<feature type="signal peptide" evidence="1">
    <location>
        <begin position="1"/>
        <end position="23"/>
    </location>
</feature>
<keyword evidence="3" id="KW-1185">Reference proteome</keyword>
<proteinExistence type="predicted"/>
<name>A0A5B7GUU8_PORTR</name>
<organism evidence="2 3">
    <name type="scientific">Portunus trituberculatus</name>
    <name type="common">Swimming crab</name>
    <name type="synonym">Neptunus trituberculatus</name>
    <dbReference type="NCBI Taxonomy" id="210409"/>
    <lineage>
        <taxon>Eukaryota</taxon>
        <taxon>Metazoa</taxon>
        <taxon>Ecdysozoa</taxon>
        <taxon>Arthropoda</taxon>
        <taxon>Crustacea</taxon>
        <taxon>Multicrustacea</taxon>
        <taxon>Malacostraca</taxon>
        <taxon>Eumalacostraca</taxon>
        <taxon>Eucarida</taxon>
        <taxon>Decapoda</taxon>
        <taxon>Pleocyemata</taxon>
        <taxon>Brachyura</taxon>
        <taxon>Eubrachyura</taxon>
        <taxon>Portunoidea</taxon>
        <taxon>Portunidae</taxon>
        <taxon>Portuninae</taxon>
        <taxon>Portunus</taxon>
    </lineage>
</organism>
<protein>
    <submittedName>
        <fullName evidence="2">Uncharacterized protein</fullName>
    </submittedName>
</protein>
<gene>
    <name evidence="2" type="ORF">E2C01_054773</name>
</gene>
<dbReference type="OrthoDB" id="5987191at2759"/>
<keyword evidence="1" id="KW-0732">Signal</keyword>